<name>A0ACB9X922_CHAAC</name>
<dbReference type="EMBL" id="CM043792">
    <property type="protein sequence ID" value="KAI4822394.1"/>
    <property type="molecule type" value="Genomic_DNA"/>
</dbReference>
<reference evidence="1" key="1">
    <citation type="submission" date="2022-05" db="EMBL/GenBank/DDBJ databases">
        <title>Chromosome-level genome of Chaenocephalus aceratus.</title>
        <authorList>
            <person name="Park H."/>
        </authorList>
    </citation>
    <scope>NUCLEOTIDE SEQUENCE</scope>
    <source>
        <strain evidence="1">KU_202001</strain>
    </source>
</reference>
<dbReference type="Proteomes" id="UP001057452">
    <property type="component" value="Chromosome 8"/>
</dbReference>
<gene>
    <name evidence="1" type="ORF">KUCAC02_007945</name>
</gene>
<evidence type="ECO:0000313" key="2">
    <source>
        <dbReference type="Proteomes" id="UP001057452"/>
    </source>
</evidence>
<sequence>MLYFGAFGTLRNTCLASARSGIVPEAIQRPDDHSCEVHQHRQHVACCQDFVKWCREERQKAADGKDDDEEGKDEANGVDSDTPLEPWITRVLVVVQADEDDAGHEGLQNLEEARDCGQEPTQLAGFSSGQPHFNGVQDKDQTGSDCGTDLSAAAGASVESGIDDGRC</sequence>
<keyword evidence="2" id="KW-1185">Reference proteome</keyword>
<organism evidence="1 2">
    <name type="scientific">Chaenocephalus aceratus</name>
    <name type="common">Blackfin icefish</name>
    <name type="synonym">Chaenichthys aceratus</name>
    <dbReference type="NCBI Taxonomy" id="36190"/>
    <lineage>
        <taxon>Eukaryota</taxon>
        <taxon>Metazoa</taxon>
        <taxon>Chordata</taxon>
        <taxon>Craniata</taxon>
        <taxon>Vertebrata</taxon>
        <taxon>Euteleostomi</taxon>
        <taxon>Actinopterygii</taxon>
        <taxon>Neopterygii</taxon>
        <taxon>Teleostei</taxon>
        <taxon>Neoteleostei</taxon>
        <taxon>Acanthomorphata</taxon>
        <taxon>Eupercaria</taxon>
        <taxon>Perciformes</taxon>
        <taxon>Notothenioidei</taxon>
        <taxon>Channichthyidae</taxon>
        <taxon>Chaenocephalus</taxon>
    </lineage>
</organism>
<evidence type="ECO:0000313" key="1">
    <source>
        <dbReference type="EMBL" id="KAI4822394.1"/>
    </source>
</evidence>
<comment type="caution">
    <text evidence="1">The sequence shown here is derived from an EMBL/GenBank/DDBJ whole genome shotgun (WGS) entry which is preliminary data.</text>
</comment>
<accession>A0ACB9X922</accession>
<proteinExistence type="predicted"/>
<protein>
    <submittedName>
        <fullName evidence="1">Uncharacterized protein</fullName>
    </submittedName>
</protein>